<name>A0A5B0SF91_PUCGR</name>
<comment type="caution">
    <text evidence="2">The sequence shown here is derived from an EMBL/GenBank/DDBJ whole genome shotgun (WGS) entry which is preliminary data.</text>
</comment>
<dbReference type="Proteomes" id="UP000325313">
    <property type="component" value="Unassembled WGS sequence"/>
</dbReference>
<evidence type="ECO:0000313" key="2">
    <source>
        <dbReference type="EMBL" id="KAA1136470.1"/>
    </source>
</evidence>
<reference evidence="2 3" key="1">
    <citation type="submission" date="2019-05" db="EMBL/GenBank/DDBJ databases">
        <title>Emergence of the Ug99 lineage of the wheat stem rust pathogen through somatic hybridization.</title>
        <authorList>
            <person name="Li F."/>
            <person name="Upadhyaya N.M."/>
            <person name="Sperschneider J."/>
            <person name="Matny O."/>
            <person name="Nguyen-Phuc H."/>
            <person name="Mago R."/>
            <person name="Raley C."/>
            <person name="Miller M.E."/>
            <person name="Silverstein K.A.T."/>
            <person name="Henningsen E."/>
            <person name="Hirsch C.D."/>
            <person name="Visser B."/>
            <person name="Pretorius Z.A."/>
            <person name="Steffenson B.J."/>
            <person name="Schwessinger B."/>
            <person name="Dodds P.N."/>
            <person name="Figueroa M."/>
        </authorList>
    </citation>
    <scope>NUCLEOTIDE SEQUENCE [LARGE SCALE GENOMIC DNA]</scope>
    <source>
        <strain evidence="2 3">Ug99</strain>
    </source>
</reference>
<evidence type="ECO:0000256" key="1">
    <source>
        <dbReference type="SAM" id="MobiDB-lite"/>
    </source>
</evidence>
<dbReference type="EMBL" id="VDEP01000035">
    <property type="protein sequence ID" value="KAA1136470.1"/>
    <property type="molecule type" value="Genomic_DNA"/>
</dbReference>
<protein>
    <submittedName>
        <fullName evidence="2">Uncharacterized protein</fullName>
    </submittedName>
</protein>
<accession>A0A5B0SF91</accession>
<organism evidence="2 3">
    <name type="scientific">Puccinia graminis f. sp. tritici</name>
    <dbReference type="NCBI Taxonomy" id="56615"/>
    <lineage>
        <taxon>Eukaryota</taxon>
        <taxon>Fungi</taxon>
        <taxon>Dikarya</taxon>
        <taxon>Basidiomycota</taxon>
        <taxon>Pucciniomycotina</taxon>
        <taxon>Pucciniomycetes</taxon>
        <taxon>Pucciniales</taxon>
        <taxon>Pucciniaceae</taxon>
        <taxon>Puccinia</taxon>
    </lineage>
</organism>
<feature type="region of interest" description="Disordered" evidence="1">
    <location>
        <begin position="50"/>
        <end position="72"/>
    </location>
</feature>
<gene>
    <name evidence="2" type="ORF">PGTUg99_032829</name>
</gene>
<dbReference type="AlphaFoldDB" id="A0A5B0SF91"/>
<proteinExistence type="predicted"/>
<evidence type="ECO:0000313" key="3">
    <source>
        <dbReference type="Proteomes" id="UP000325313"/>
    </source>
</evidence>
<sequence length="72" mass="7883">MRHYRAVITAVSLATQPEQLDEGSSTSRYLASMTACQQGLLTPNRGHVIGPDDPHRHIAGSSTDLEPKWPMP</sequence>